<dbReference type="Pfam" id="PF00196">
    <property type="entry name" value="GerE"/>
    <property type="match status" value="1"/>
</dbReference>
<gene>
    <name evidence="7" type="ORF">CAL27_22845</name>
</gene>
<feature type="domain" description="Response regulatory" evidence="6">
    <location>
        <begin position="9"/>
        <end position="123"/>
    </location>
</feature>
<dbReference type="PANTHER" id="PTHR44688:SF16">
    <property type="entry name" value="DNA-BINDING TRANSCRIPTIONAL ACTIVATOR DEVR_DOSR"/>
    <property type="match status" value="1"/>
</dbReference>
<comment type="caution">
    <text evidence="7">The sequence shown here is derived from an EMBL/GenBank/DDBJ whole genome shotgun (WGS) entry which is preliminary data.</text>
</comment>
<evidence type="ECO:0000256" key="2">
    <source>
        <dbReference type="ARBA" id="ARBA00023125"/>
    </source>
</evidence>
<dbReference type="InterPro" id="IPR011006">
    <property type="entry name" value="CheY-like_superfamily"/>
</dbReference>
<dbReference type="Proteomes" id="UP000216354">
    <property type="component" value="Unassembled WGS sequence"/>
</dbReference>
<dbReference type="PROSITE" id="PS00622">
    <property type="entry name" value="HTH_LUXR_1"/>
    <property type="match status" value="1"/>
</dbReference>
<dbReference type="SMART" id="SM00421">
    <property type="entry name" value="HTH_LUXR"/>
    <property type="match status" value="1"/>
</dbReference>
<keyword evidence="8" id="KW-1185">Reference proteome</keyword>
<name>A0ABX4EWP5_9BORD</name>
<evidence type="ECO:0000256" key="4">
    <source>
        <dbReference type="PROSITE-ProRule" id="PRU00169"/>
    </source>
</evidence>
<accession>A0ABX4EWP5</accession>
<evidence type="ECO:0000256" key="3">
    <source>
        <dbReference type="ARBA" id="ARBA00023163"/>
    </source>
</evidence>
<dbReference type="InterPro" id="IPR000792">
    <property type="entry name" value="Tscrpt_reg_LuxR_C"/>
</dbReference>
<protein>
    <recommendedName>
        <fullName evidence="9">DNA-binding response regulator</fullName>
    </recommendedName>
</protein>
<dbReference type="InterPro" id="IPR016032">
    <property type="entry name" value="Sig_transdc_resp-reg_C-effctor"/>
</dbReference>
<dbReference type="SUPFAM" id="SSF46894">
    <property type="entry name" value="C-terminal effector domain of the bipartite response regulators"/>
    <property type="match status" value="1"/>
</dbReference>
<feature type="domain" description="HTH luxR-type" evidence="5">
    <location>
        <begin position="139"/>
        <end position="204"/>
    </location>
</feature>
<evidence type="ECO:0000259" key="5">
    <source>
        <dbReference type="PROSITE" id="PS50043"/>
    </source>
</evidence>
<evidence type="ECO:0000259" key="6">
    <source>
        <dbReference type="PROSITE" id="PS50110"/>
    </source>
</evidence>
<organism evidence="7 8">
    <name type="scientific">Bordetella genomosp. 1</name>
    <dbReference type="NCBI Taxonomy" id="1395607"/>
    <lineage>
        <taxon>Bacteria</taxon>
        <taxon>Pseudomonadati</taxon>
        <taxon>Pseudomonadota</taxon>
        <taxon>Betaproteobacteria</taxon>
        <taxon>Burkholderiales</taxon>
        <taxon>Alcaligenaceae</taxon>
        <taxon>Bordetella</taxon>
    </lineage>
</organism>
<dbReference type="Gene3D" id="1.10.10.10">
    <property type="entry name" value="Winged helix-like DNA-binding domain superfamily/Winged helix DNA-binding domain"/>
    <property type="match status" value="1"/>
</dbReference>
<dbReference type="PANTHER" id="PTHR44688">
    <property type="entry name" value="DNA-BINDING TRANSCRIPTIONAL ACTIVATOR DEVR_DOSR"/>
    <property type="match status" value="1"/>
</dbReference>
<dbReference type="PROSITE" id="PS50043">
    <property type="entry name" value="HTH_LUXR_2"/>
    <property type="match status" value="1"/>
</dbReference>
<keyword evidence="2" id="KW-0238">DNA-binding</keyword>
<evidence type="ECO:0008006" key="9">
    <source>
        <dbReference type="Google" id="ProtNLM"/>
    </source>
</evidence>
<dbReference type="Gene3D" id="3.40.50.2300">
    <property type="match status" value="1"/>
</dbReference>
<evidence type="ECO:0000313" key="7">
    <source>
        <dbReference type="EMBL" id="OZI57091.1"/>
    </source>
</evidence>
<evidence type="ECO:0000313" key="8">
    <source>
        <dbReference type="Proteomes" id="UP000216354"/>
    </source>
</evidence>
<dbReference type="PRINTS" id="PR00038">
    <property type="entry name" value="HTHLUXR"/>
</dbReference>
<feature type="modified residue" description="4-aspartylphosphate" evidence="4">
    <location>
        <position position="58"/>
    </location>
</feature>
<dbReference type="RefSeq" id="WP_094832896.1">
    <property type="nucleotide sequence ID" value="NZ_NEVR01000006.1"/>
</dbReference>
<dbReference type="SUPFAM" id="SSF52172">
    <property type="entry name" value="CheY-like"/>
    <property type="match status" value="1"/>
</dbReference>
<proteinExistence type="predicted"/>
<dbReference type="PROSITE" id="PS50110">
    <property type="entry name" value="RESPONSE_REGULATORY"/>
    <property type="match status" value="1"/>
</dbReference>
<keyword evidence="3" id="KW-0804">Transcription</keyword>
<dbReference type="InterPro" id="IPR036388">
    <property type="entry name" value="WH-like_DNA-bd_sf"/>
</dbReference>
<dbReference type="EMBL" id="NEVR01000006">
    <property type="protein sequence ID" value="OZI57091.1"/>
    <property type="molecule type" value="Genomic_DNA"/>
</dbReference>
<dbReference type="InterPro" id="IPR001789">
    <property type="entry name" value="Sig_transdc_resp-reg_receiver"/>
</dbReference>
<sequence>MSLKIQSPTVHVIHEEIGWVWEVEHALKNLNARFRRYSSATNFLRSFHPGPCECIIIDEALARTEEGSVLSLLHDRGVDSPLIFIAKTPNVSEAVHAMRHGAFDYFSLPLARAEFGDRVQAALERSHALYCAREERGRRVDMLERLTPRERVIAQEVVNGLSSREIAMKYSVSTRTVENHRARLLAKLEFKTSFQLAHLFMAPVSEGAGEPPPPR</sequence>
<keyword evidence="4" id="KW-0597">Phosphoprotein</keyword>
<reference evidence="7 8" key="1">
    <citation type="submission" date="2017-05" db="EMBL/GenBank/DDBJ databases">
        <title>Complete and WGS of Bordetella genogroups.</title>
        <authorList>
            <person name="Spilker T."/>
            <person name="Lipuma J."/>
        </authorList>
    </citation>
    <scope>NUCLEOTIDE SEQUENCE [LARGE SCALE GENOMIC DNA]</scope>
    <source>
        <strain evidence="7 8">AU9795</strain>
    </source>
</reference>
<evidence type="ECO:0000256" key="1">
    <source>
        <dbReference type="ARBA" id="ARBA00023015"/>
    </source>
</evidence>
<keyword evidence="1" id="KW-0805">Transcription regulation</keyword>
<dbReference type="CDD" id="cd06170">
    <property type="entry name" value="LuxR_C_like"/>
    <property type="match status" value="1"/>
</dbReference>